<proteinExistence type="predicted"/>
<dbReference type="AlphaFoldDB" id="A0ABD1XL34"/>
<reference evidence="2 3" key="1">
    <citation type="submission" date="2024-09" db="EMBL/GenBank/DDBJ databases">
        <title>Chromosome-scale assembly of Riccia fluitans.</title>
        <authorList>
            <person name="Paukszto L."/>
            <person name="Sawicki J."/>
            <person name="Karawczyk K."/>
            <person name="Piernik-Szablinska J."/>
            <person name="Szczecinska M."/>
            <person name="Mazdziarz M."/>
        </authorList>
    </citation>
    <scope>NUCLEOTIDE SEQUENCE [LARGE SCALE GENOMIC DNA]</scope>
    <source>
        <strain evidence="2">Rf_01</strain>
        <tissue evidence="2">Aerial parts of the thallus</tissue>
    </source>
</reference>
<evidence type="ECO:0000313" key="2">
    <source>
        <dbReference type="EMBL" id="KAL2609667.1"/>
    </source>
</evidence>
<keyword evidence="1" id="KW-0175">Coiled coil</keyword>
<feature type="coiled-coil region" evidence="1">
    <location>
        <begin position="52"/>
        <end position="79"/>
    </location>
</feature>
<dbReference type="EMBL" id="JBHFFA010000008">
    <property type="protein sequence ID" value="KAL2609667.1"/>
    <property type="molecule type" value="Genomic_DNA"/>
</dbReference>
<accession>A0ABD1XL34</accession>
<dbReference type="Proteomes" id="UP001605036">
    <property type="component" value="Unassembled WGS sequence"/>
</dbReference>
<evidence type="ECO:0000256" key="1">
    <source>
        <dbReference type="SAM" id="Coils"/>
    </source>
</evidence>
<sequence>MKIALLQEQKRKYISEIQSWQKILNRGESEIGPFATDDPEIDEGDELDTDVILELQVQGEFLEDHVKRLEKEAETADQMHV</sequence>
<evidence type="ECO:0000313" key="3">
    <source>
        <dbReference type="Proteomes" id="UP001605036"/>
    </source>
</evidence>
<protein>
    <submittedName>
        <fullName evidence="2">Uncharacterized protein</fullName>
    </submittedName>
</protein>
<name>A0ABD1XL34_9MARC</name>
<organism evidence="2 3">
    <name type="scientific">Riccia fluitans</name>
    <dbReference type="NCBI Taxonomy" id="41844"/>
    <lineage>
        <taxon>Eukaryota</taxon>
        <taxon>Viridiplantae</taxon>
        <taxon>Streptophyta</taxon>
        <taxon>Embryophyta</taxon>
        <taxon>Marchantiophyta</taxon>
        <taxon>Marchantiopsida</taxon>
        <taxon>Marchantiidae</taxon>
        <taxon>Marchantiales</taxon>
        <taxon>Ricciaceae</taxon>
        <taxon>Riccia</taxon>
    </lineage>
</organism>
<gene>
    <name evidence="2" type="ORF">R1flu_028240</name>
</gene>
<keyword evidence="3" id="KW-1185">Reference proteome</keyword>
<comment type="caution">
    <text evidence="2">The sequence shown here is derived from an EMBL/GenBank/DDBJ whole genome shotgun (WGS) entry which is preliminary data.</text>
</comment>